<evidence type="ECO:0000256" key="5">
    <source>
        <dbReference type="ARBA" id="ARBA00022801"/>
    </source>
</evidence>
<evidence type="ECO:0000256" key="7">
    <source>
        <dbReference type="ARBA" id="ARBA00038605"/>
    </source>
</evidence>
<evidence type="ECO:0000256" key="8">
    <source>
        <dbReference type="ARBA" id="ARBA00039765"/>
    </source>
</evidence>
<keyword evidence="4" id="KW-0472">Membrane</keyword>
<evidence type="ECO:0000256" key="9">
    <source>
        <dbReference type="ARBA" id="ARBA00040722"/>
    </source>
</evidence>
<dbReference type="PANTHER" id="PTHR20935">
    <property type="entry name" value="PHOSPHOGLYCERATE MUTASE-RELATED"/>
    <property type="match status" value="1"/>
</dbReference>
<dbReference type="AlphaFoldDB" id="A0AAV8WXX9"/>
<dbReference type="EMBL" id="JANEYF010004391">
    <property type="protein sequence ID" value="KAJ8931339.1"/>
    <property type="molecule type" value="Genomic_DNA"/>
</dbReference>
<name>A0AAV8WXX9_9CUCU</name>
<keyword evidence="5" id="KW-0378">Hydrolase</keyword>
<keyword evidence="14" id="KW-1185">Reference proteome</keyword>
<evidence type="ECO:0000313" key="14">
    <source>
        <dbReference type="Proteomes" id="UP001162156"/>
    </source>
</evidence>
<keyword evidence="4" id="KW-1000">Mitochondrion outer membrane</keyword>
<dbReference type="GO" id="GO:0090141">
    <property type="term" value="P:positive regulation of mitochondrial fission"/>
    <property type="evidence" value="ECO:0007669"/>
    <property type="project" value="TreeGrafter"/>
</dbReference>
<keyword evidence="4" id="KW-0496">Mitochondrion</keyword>
<evidence type="ECO:0000256" key="6">
    <source>
        <dbReference type="ARBA" id="ARBA00037234"/>
    </source>
</evidence>
<comment type="subunit">
    <text evidence="7">Interacts with Pk92B/ASK1.</text>
</comment>
<dbReference type="InterPro" id="IPR013078">
    <property type="entry name" value="His_Pase_superF_clade-1"/>
</dbReference>
<organism evidence="13 14">
    <name type="scientific">Rhamnusium bicolor</name>
    <dbReference type="NCBI Taxonomy" id="1586634"/>
    <lineage>
        <taxon>Eukaryota</taxon>
        <taxon>Metazoa</taxon>
        <taxon>Ecdysozoa</taxon>
        <taxon>Arthropoda</taxon>
        <taxon>Hexapoda</taxon>
        <taxon>Insecta</taxon>
        <taxon>Pterygota</taxon>
        <taxon>Neoptera</taxon>
        <taxon>Endopterygota</taxon>
        <taxon>Coleoptera</taxon>
        <taxon>Polyphaga</taxon>
        <taxon>Cucujiformia</taxon>
        <taxon>Chrysomeloidea</taxon>
        <taxon>Cerambycidae</taxon>
        <taxon>Lepturinae</taxon>
        <taxon>Rhagiini</taxon>
        <taxon>Rhamnusium</taxon>
    </lineage>
</organism>
<dbReference type="Gene3D" id="3.40.50.1240">
    <property type="entry name" value="Phosphoglycerate mutase-like"/>
    <property type="match status" value="2"/>
</dbReference>
<dbReference type="Pfam" id="PF00300">
    <property type="entry name" value="His_Phos_1"/>
    <property type="match status" value="1"/>
</dbReference>
<proteinExistence type="inferred from homology"/>
<evidence type="ECO:0000256" key="1">
    <source>
        <dbReference type="ARBA" id="ARBA00004294"/>
    </source>
</evidence>
<evidence type="ECO:0000256" key="2">
    <source>
        <dbReference type="ARBA" id="ARBA00006717"/>
    </source>
</evidence>
<comment type="function">
    <text evidence="6">Displays phosphatase activity for serine/threonine residues, and dephosphorylates and activates Pk92B kinase. Has apparently no phosphoglycerate mutase activity.</text>
</comment>
<accession>A0AAV8WXX9</accession>
<dbReference type="InterPro" id="IPR051021">
    <property type="entry name" value="Mito_Ser/Thr_phosphatase"/>
</dbReference>
<evidence type="ECO:0000256" key="12">
    <source>
        <dbReference type="ARBA" id="ARBA00048336"/>
    </source>
</evidence>
<sequence length="258" mass="29846">MSLSKTQRILLGLSAVSGVATFYYFNTQKNQAQASWTTSYAPSPYAKWDENWDHRSPKHMRIAREILNEKEENQINEERESLKPKAYRHLILIRHGQYNLQGQTDEQRILTKLGRLQADYTGKRLKDLDFPYTDMVPVTNCDLLREGAPIPPEPPVGRYKPELYKFYQDGSRIEAAFRKYFHRAEPSQEKDSYTLLVCHANVIRYFVCRALQVPAEAWLRLSLNHASITWITITPNGRCVLRVFGDTGHMPPNVISST</sequence>
<gene>
    <name evidence="13" type="ORF">NQ314_015748</name>
</gene>
<comment type="catalytic activity">
    <reaction evidence="12">
        <text>O-phospho-L-threonyl-[protein] + H2O = L-threonyl-[protein] + phosphate</text>
        <dbReference type="Rhea" id="RHEA:47004"/>
        <dbReference type="Rhea" id="RHEA-COMP:11060"/>
        <dbReference type="Rhea" id="RHEA-COMP:11605"/>
        <dbReference type="ChEBI" id="CHEBI:15377"/>
        <dbReference type="ChEBI" id="CHEBI:30013"/>
        <dbReference type="ChEBI" id="CHEBI:43474"/>
        <dbReference type="ChEBI" id="CHEBI:61977"/>
        <dbReference type="EC" id="3.1.3.16"/>
    </reaction>
</comment>
<evidence type="ECO:0000256" key="10">
    <source>
        <dbReference type="ARBA" id="ARBA00042520"/>
    </source>
</evidence>
<dbReference type="InterPro" id="IPR029033">
    <property type="entry name" value="His_PPase_superfam"/>
</dbReference>
<comment type="subcellular location">
    <subcellularLocation>
        <location evidence="1">Mitochondrion outer membrane</location>
    </subcellularLocation>
</comment>
<evidence type="ECO:0000256" key="4">
    <source>
        <dbReference type="ARBA" id="ARBA00022787"/>
    </source>
</evidence>
<dbReference type="GO" id="GO:0005741">
    <property type="term" value="C:mitochondrial outer membrane"/>
    <property type="evidence" value="ECO:0007669"/>
    <property type="project" value="UniProtKB-SubCell"/>
</dbReference>
<comment type="caution">
    <text evidence="13">The sequence shown here is derived from an EMBL/GenBank/DDBJ whole genome shotgun (WGS) entry which is preliminary data.</text>
</comment>
<protein>
    <recommendedName>
        <fullName evidence="8">Serine/threonine-protein phosphatase PGAM5, mitochondrial</fullName>
        <ecNumber evidence="3">3.1.3.16</ecNumber>
    </recommendedName>
    <alternativeName>
        <fullName evidence="10">Phosphoglycerate mutase family member 5 homolog</fullName>
    </alternativeName>
    <alternativeName>
        <fullName evidence="9">Serine/threonine-protein phosphatase Pgam5, mitochondrial</fullName>
    </alternativeName>
</protein>
<dbReference type="Proteomes" id="UP001162156">
    <property type="component" value="Unassembled WGS sequence"/>
</dbReference>
<dbReference type="SUPFAM" id="SSF53254">
    <property type="entry name" value="Phosphoglycerate mutase-like"/>
    <property type="match status" value="1"/>
</dbReference>
<evidence type="ECO:0000256" key="11">
    <source>
        <dbReference type="ARBA" id="ARBA00047761"/>
    </source>
</evidence>
<dbReference type="PANTHER" id="PTHR20935:SF0">
    <property type="entry name" value="SERINE_THREONINE-PROTEIN PHOSPHATASE PGAM5, MITOCHONDRIAL"/>
    <property type="match status" value="1"/>
</dbReference>
<evidence type="ECO:0000313" key="13">
    <source>
        <dbReference type="EMBL" id="KAJ8931339.1"/>
    </source>
</evidence>
<dbReference type="GO" id="GO:0004722">
    <property type="term" value="F:protein serine/threonine phosphatase activity"/>
    <property type="evidence" value="ECO:0007669"/>
    <property type="project" value="UniProtKB-EC"/>
</dbReference>
<evidence type="ECO:0000256" key="3">
    <source>
        <dbReference type="ARBA" id="ARBA00013081"/>
    </source>
</evidence>
<dbReference type="EC" id="3.1.3.16" evidence="3"/>
<dbReference type="CDD" id="cd07067">
    <property type="entry name" value="HP_PGM_like"/>
    <property type="match status" value="1"/>
</dbReference>
<comment type="similarity">
    <text evidence="2">Belongs to the phosphoglycerate mutase family. BPG-dependent PGAM subfamily.</text>
</comment>
<reference evidence="13" key="1">
    <citation type="journal article" date="2023" name="Insect Mol. Biol.">
        <title>Genome sequencing provides insights into the evolution of gene families encoding plant cell wall-degrading enzymes in longhorned beetles.</title>
        <authorList>
            <person name="Shin N.R."/>
            <person name="Okamura Y."/>
            <person name="Kirsch R."/>
            <person name="Pauchet Y."/>
        </authorList>
    </citation>
    <scope>NUCLEOTIDE SEQUENCE</scope>
    <source>
        <strain evidence="13">RBIC_L_NR</strain>
    </source>
</reference>
<comment type="catalytic activity">
    <reaction evidence="11">
        <text>O-phospho-L-seryl-[protein] + H2O = L-seryl-[protein] + phosphate</text>
        <dbReference type="Rhea" id="RHEA:20629"/>
        <dbReference type="Rhea" id="RHEA-COMP:9863"/>
        <dbReference type="Rhea" id="RHEA-COMP:11604"/>
        <dbReference type="ChEBI" id="CHEBI:15377"/>
        <dbReference type="ChEBI" id="CHEBI:29999"/>
        <dbReference type="ChEBI" id="CHEBI:43474"/>
        <dbReference type="ChEBI" id="CHEBI:83421"/>
        <dbReference type="EC" id="3.1.3.16"/>
    </reaction>
</comment>